<dbReference type="SUPFAM" id="SSF57716">
    <property type="entry name" value="Glucocorticoid receptor-like (DNA-binding domain)"/>
    <property type="match status" value="3"/>
</dbReference>
<dbReference type="Proteomes" id="UP000504618">
    <property type="component" value="Unplaced"/>
</dbReference>
<dbReference type="AlphaFoldDB" id="A0A6J1RBM6"/>
<dbReference type="InterPro" id="IPR050945">
    <property type="entry name" value="LMO_RBTN_TF"/>
</dbReference>
<feature type="domain" description="LIM zinc-binding" evidence="7">
    <location>
        <begin position="298"/>
        <end position="360"/>
    </location>
</feature>
<evidence type="ECO:0000256" key="4">
    <source>
        <dbReference type="ARBA" id="ARBA00023038"/>
    </source>
</evidence>
<evidence type="ECO:0000256" key="1">
    <source>
        <dbReference type="ARBA" id="ARBA00022723"/>
    </source>
</evidence>
<evidence type="ECO:0000256" key="3">
    <source>
        <dbReference type="ARBA" id="ARBA00022833"/>
    </source>
</evidence>
<feature type="region of interest" description="Disordered" evidence="6">
    <location>
        <begin position="94"/>
        <end position="216"/>
    </location>
</feature>
<dbReference type="OrthoDB" id="6352355at2759"/>
<keyword evidence="4 5" id="KW-0440">LIM domain</keyword>
<keyword evidence="2" id="KW-0677">Repeat</keyword>
<dbReference type="RefSeq" id="XP_024892394.1">
    <property type="nucleotide sequence ID" value="XM_025036626.1"/>
</dbReference>
<evidence type="ECO:0000313" key="8">
    <source>
        <dbReference type="Proteomes" id="UP000504618"/>
    </source>
</evidence>
<reference evidence="9" key="1">
    <citation type="submission" date="2025-08" db="UniProtKB">
        <authorList>
            <consortium name="RefSeq"/>
        </authorList>
    </citation>
    <scope>IDENTIFICATION</scope>
    <source>
        <tissue evidence="9">Whole body</tissue>
    </source>
</reference>
<keyword evidence="8" id="KW-1185">Reference proteome</keyword>
<dbReference type="GO" id="GO:0046872">
    <property type="term" value="F:metal ion binding"/>
    <property type="evidence" value="ECO:0007669"/>
    <property type="project" value="UniProtKB-KW"/>
</dbReference>
<feature type="domain" description="LIM zinc-binding" evidence="7">
    <location>
        <begin position="234"/>
        <end position="296"/>
    </location>
</feature>
<name>A0A6J1RBM6_9HYME</name>
<dbReference type="InterPro" id="IPR001781">
    <property type="entry name" value="Znf_LIM"/>
</dbReference>
<dbReference type="PANTHER" id="PTHR45787">
    <property type="entry name" value="LD11652P"/>
    <property type="match status" value="1"/>
</dbReference>
<keyword evidence="1 5" id="KW-0479">Metal-binding</keyword>
<gene>
    <name evidence="9" type="primary">LOC112467806</name>
</gene>
<protein>
    <submittedName>
        <fullName evidence="9">Thyroid receptor-interacting protein 6-like</fullName>
    </submittedName>
</protein>
<accession>A0A6J1RBM6</accession>
<dbReference type="GeneID" id="112467806"/>
<feature type="compositionally biased region" description="Pro residues" evidence="6">
    <location>
        <begin position="393"/>
        <end position="402"/>
    </location>
</feature>
<feature type="region of interest" description="Disordered" evidence="6">
    <location>
        <begin position="368"/>
        <end position="404"/>
    </location>
</feature>
<dbReference type="SMART" id="SM00132">
    <property type="entry name" value="LIM"/>
    <property type="match status" value="2"/>
</dbReference>
<dbReference type="Gene3D" id="2.10.110.10">
    <property type="entry name" value="Cysteine Rich Protein"/>
    <property type="match status" value="2"/>
</dbReference>
<keyword evidence="3 5" id="KW-0862">Zinc</keyword>
<evidence type="ECO:0000256" key="5">
    <source>
        <dbReference type="PROSITE-ProRule" id="PRU00125"/>
    </source>
</evidence>
<proteinExistence type="predicted"/>
<feature type="region of interest" description="Disordered" evidence="6">
    <location>
        <begin position="1"/>
        <end position="24"/>
    </location>
</feature>
<dbReference type="PROSITE" id="PS50023">
    <property type="entry name" value="LIM_DOMAIN_2"/>
    <property type="match status" value="2"/>
</dbReference>
<evidence type="ECO:0000259" key="7">
    <source>
        <dbReference type="PROSITE" id="PS50023"/>
    </source>
</evidence>
<organism evidence="8 9">
    <name type="scientific">Temnothorax curvispinosus</name>
    <dbReference type="NCBI Taxonomy" id="300111"/>
    <lineage>
        <taxon>Eukaryota</taxon>
        <taxon>Metazoa</taxon>
        <taxon>Ecdysozoa</taxon>
        <taxon>Arthropoda</taxon>
        <taxon>Hexapoda</taxon>
        <taxon>Insecta</taxon>
        <taxon>Pterygota</taxon>
        <taxon>Neoptera</taxon>
        <taxon>Endopterygota</taxon>
        <taxon>Hymenoptera</taxon>
        <taxon>Apocrita</taxon>
        <taxon>Aculeata</taxon>
        <taxon>Formicoidea</taxon>
        <taxon>Formicidae</taxon>
        <taxon>Myrmicinae</taxon>
        <taxon>Temnothorax</taxon>
    </lineage>
</organism>
<dbReference type="PROSITE" id="PS00478">
    <property type="entry name" value="LIM_DOMAIN_1"/>
    <property type="match status" value="1"/>
</dbReference>
<sequence length="470" mass="49514">MIRDGEATGKGEQEAPGRHPQFRDCFSDDILYTHGQQQPTHYGFIQVPEEKSRCGDAIERRTAAPLFFVSPLETVGGLPEPTLSSVKLASALTAGMNPHHPGHSAAYPHHPSLSSSPHHPGPGGPHHAYGTGGGGGGGGGGGTTTTPDLPSPHSPQHTGGAGDPATPYGTLQPGQGMGSNGHHHSGGGMMQDHPHHPGHPHPHMPGHPAYPPVNHNNNCTLKQEGVPSGSTGLRQCAACGVQIVERWLLLAMDRYWHIGCLKCQCCSVVLGEVGQSCYTKSGMILCKADYRRLFGSSGVCSSCNNAIPANELVMRAGDAVFHLKCFSCNKCGGQLVSGDRYYLVSGTPVCESDWHKIVKSTSVAAAAGAAGNSGAPVRKGGNPVGRPKKVQPSPQPTPPVVPSPQVDVVDVAVGVDPYSPPPPGHQHYHQYHHHHHHQMALVHPGLAAQQSHLQASSYQDWSSWAQDTCD</sequence>
<evidence type="ECO:0000256" key="6">
    <source>
        <dbReference type="SAM" id="MobiDB-lite"/>
    </source>
</evidence>
<evidence type="ECO:0000256" key="2">
    <source>
        <dbReference type="ARBA" id="ARBA00022737"/>
    </source>
</evidence>
<dbReference type="Pfam" id="PF00412">
    <property type="entry name" value="LIM"/>
    <property type="match status" value="2"/>
</dbReference>
<dbReference type="CDD" id="cd09386">
    <property type="entry name" value="LIM1_LMO4"/>
    <property type="match status" value="1"/>
</dbReference>
<feature type="compositionally biased region" description="Low complexity" evidence="6">
    <location>
        <begin position="103"/>
        <end position="118"/>
    </location>
</feature>
<evidence type="ECO:0000313" key="9">
    <source>
        <dbReference type="RefSeq" id="XP_024892394.1"/>
    </source>
</evidence>
<dbReference type="PANTHER" id="PTHR45787:SF13">
    <property type="entry name" value="LD11652P"/>
    <property type="match status" value="1"/>
</dbReference>
<feature type="compositionally biased region" description="Gly residues" evidence="6">
    <location>
        <begin position="130"/>
        <end position="143"/>
    </location>
</feature>